<keyword evidence="1" id="KW-0732">Signal</keyword>
<dbReference type="EMBL" id="HBGO01032463">
    <property type="protein sequence ID" value="CAD9356976.1"/>
    <property type="molecule type" value="Transcribed_RNA"/>
</dbReference>
<proteinExistence type="predicted"/>
<accession>A0A7S2A3R3</accession>
<dbReference type="AlphaFoldDB" id="A0A7S2A3R3"/>
<evidence type="ECO:0000256" key="1">
    <source>
        <dbReference type="SAM" id="SignalP"/>
    </source>
</evidence>
<feature type="signal peptide" evidence="1">
    <location>
        <begin position="1"/>
        <end position="24"/>
    </location>
</feature>
<sequence length="214" mass="23984">MVNATKRAYLAAFALAAMCADVHSFQTTRLSTERTSAKVVTYGYIPSGFTKEQWEKFQKKEKVKKANLGRMGPKGFQSRSMQSFQEALERGEAKHLMPVFNAKEKVAKRQLRQEDIPYMQRGGAWDNSDVKGSKKKRWLDSDKQYASGGFRKEQSVSIFGYGEGLDWTGSKSKRGPESAPGAAAKFAKNYKAPNVNDLKKGGNTEPKKKFFGLF</sequence>
<name>A0A7S2A3R3_TRICV</name>
<protein>
    <submittedName>
        <fullName evidence="2">Uncharacterized protein</fullName>
    </submittedName>
</protein>
<evidence type="ECO:0000313" key="2">
    <source>
        <dbReference type="EMBL" id="CAD9356976.1"/>
    </source>
</evidence>
<feature type="chain" id="PRO_5030925000" evidence="1">
    <location>
        <begin position="25"/>
        <end position="214"/>
    </location>
</feature>
<reference evidence="2" key="1">
    <citation type="submission" date="2021-01" db="EMBL/GenBank/DDBJ databases">
        <authorList>
            <person name="Corre E."/>
            <person name="Pelletier E."/>
            <person name="Niang G."/>
            <person name="Scheremetjew M."/>
            <person name="Finn R."/>
            <person name="Kale V."/>
            <person name="Holt S."/>
            <person name="Cochrane G."/>
            <person name="Meng A."/>
            <person name="Brown T."/>
            <person name="Cohen L."/>
        </authorList>
    </citation>
    <scope>NUCLEOTIDE SEQUENCE</scope>
    <source>
        <strain evidence="2">Grunow 1884</strain>
    </source>
</reference>
<organism evidence="2">
    <name type="scientific">Trieres chinensis</name>
    <name type="common">Marine centric diatom</name>
    <name type="synonym">Odontella sinensis</name>
    <dbReference type="NCBI Taxonomy" id="1514140"/>
    <lineage>
        <taxon>Eukaryota</taxon>
        <taxon>Sar</taxon>
        <taxon>Stramenopiles</taxon>
        <taxon>Ochrophyta</taxon>
        <taxon>Bacillariophyta</taxon>
        <taxon>Mediophyceae</taxon>
        <taxon>Biddulphiophycidae</taxon>
        <taxon>Eupodiscales</taxon>
        <taxon>Parodontellaceae</taxon>
        <taxon>Trieres</taxon>
    </lineage>
</organism>
<gene>
    <name evidence="2" type="ORF">OSIN01602_LOCUS18702</name>
</gene>